<dbReference type="Pfam" id="PF04616">
    <property type="entry name" value="Glyco_hydro_43"/>
    <property type="match status" value="1"/>
</dbReference>
<accession>A0A2U2BE65</accession>
<dbReference type="EMBL" id="QEWP01000001">
    <property type="protein sequence ID" value="PWE01366.1"/>
    <property type="molecule type" value="Genomic_DNA"/>
</dbReference>
<keyword evidence="2 5" id="KW-0378">Hydrolase</keyword>
<dbReference type="GO" id="GO:0004553">
    <property type="term" value="F:hydrolase activity, hydrolyzing O-glycosyl compounds"/>
    <property type="evidence" value="ECO:0007669"/>
    <property type="project" value="InterPro"/>
</dbReference>
<dbReference type="Proteomes" id="UP000244956">
    <property type="component" value="Unassembled WGS sequence"/>
</dbReference>
<dbReference type="InterPro" id="IPR006710">
    <property type="entry name" value="Glyco_hydro_43"/>
</dbReference>
<organism evidence="7 8">
    <name type="scientific">Marinilabilia rubra</name>
    <dbReference type="NCBI Taxonomy" id="2162893"/>
    <lineage>
        <taxon>Bacteria</taxon>
        <taxon>Pseudomonadati</taxon>
        <taxon>Bacteroidota</taxon>
        <taxon>Bacteroidia</taxon>
        <taxon>Marinilabiliales</taxon>
        <taxon>Marinilabiliaceae</taxon>
        <taxon>Marinilabilia</taxon>
    </lineage>
</organism>
<evidence type="ECO:0000256" key="4">
    <source>
        <dbReference type="PIRSR" id="PIRSR606710-2"/>
    </source>
</evidence>
<dbReference type="AlphaFoldDB" id="A0A2U2BE65"/>
<dbReference type="PROSITE" id="PS51257">
    <property type="entry name" value="PROKAR_LIPOPROTEIN"/>
    <property type="match status" value="1"/>
</dbReference>
<feature type="site" description="Important for catalytic activity, responsible for pKa modulation of the active site Glu and correct orientation of both the proton donor and substrate" evidence="4">
    <location>
        <position position="197"/>
    </location>
</feature>
<evidence type="ECO:0000256" key="2">
    <source>
        <dbReference type="ARBA" id="ARBA00022801"/>
    </source>
</evidence>
<dbReference type="PANTHER" id="PTHR42812">
    <property type="entry name" value="BETA-XYLOSIDASE"/>
    <property type="match status" value="1"/>
</dbReference>
<reference evidence="7 8" key="1">
    <citation type="submission" date="2018-05" db="EMBL/GenBank/DDBJ databases">
        <title>Marinilabilia rubrum sp. nov., isolated from saltern sediment.</title>
        <authorList>
            <person name="Zhang R."/>
        </authorList>
    </citation>
    <scope>NUCLEOTIDE SEQUENCE [LARGE SCALE GENOMIC DNA]</scope>
    <source>
        <strain evidence="7 8">WTE16</strain>
    </source>
</reference>
<dbReference type="InterPro" id="IPR023296">
    <property type="entry name" value="Glyco_hydro_beta-prop_sf"/>
</dbReference>
<sequence>MRVLFVWLSIFLGIYVFSSCGSRANLSEKEKAFKDHDKAIYIKDGWIRDPYIFLDDDGFYYLTGTTPQPNDPRVEKELYNTGLDAQNMELYGTPSIVGRSLRVWRSKDLLDWEYLGEPFTLDKGYWADVYPERFDTIPKQDWRLWAPEIYKIDNKWVYVHTTPSPVKGGANLAISESGTMKGSFKFPMGKDMRWKHDPSLFEDSDGTWYLLWGNTNIAPIKSGFNGLADEPKRIDPADRRIGHEGATIRKIGDKYVHFGTAWSTDNMRKGSYNLYYCLADSITGPYGSRRFVGRFLGHGTPFQDKDGRWWCTVFYNANVPPVDKEGIQEHDLSETAQTINEQGTTIVPLKVEIRDDGDVFIRAKDPHYANPGPDEAQDFDAVD</sequence>
<evidence type="ECO:0000313" key="7">
    <source>
        <dbReference type="EMBL" id="PWE01366.1"/>
    </source>
</evidence>
<gene>
    <name evidence="7" type="ORF">DDZ16_02455</name>
</gene>
<evidence type="ECO:0000256" key="1">
    <source>
        <dbReference type="ARBA" id="ARBA00009865"/>
    </source>
</evidence>
<dbReference type="SUPFAM" id="SSF75005">
    <property type="entry name" value="Arabinanase/levansucrase/invertase"/>
    <property type="match status" value="1"/>
</dbReference>
<evidence type="ECO:0000313" key="8">
    <source>
        <dbReference type="Proteomes" id="UP000244956"/>
    </source>
</evidence>
<dbReference type="InterPro" id="IPR051795">
    <property type="entry name" value="Glycosyl_Hydrlase_43"/>
</dbReference>
<evidence type="ECO:0000256" key="3">
    <source>
        <dbReference type="ARBA" id="ARBA00023295"/>
    </source>
</evidence>
<evidence type="ECO:0000256" key="6">
    <source>
        <dbReference type="SAM" id="MobiDB-lite"/>
    </source>
</evidence>
<keyword evidence="8" id="KW-1185">Reference proteome</keyword>
<dbReference type="Gene3D" id="2.115.10.20">
    <property type="entry name" value="Glycosyl hydrolase domain, family 43"/>
    <property type="match status" value="1"/>
</dbReference>
<dbReference type="GO" id="GO:0005975">
    <property type="term" value="P:carbohydrate metabolic process"/>
    <property type="evidence" value="ECO:0007669"/>
    <property type="project" value="InterPro"/>
</dbReference>
<dbReference type="OrthoDB" id="9763933at2"/>
<evidence type="ECO:0000256" key="5">
    <source>
        <dbReference type="RuleBase" id="RU361187"/>
    </source>
</evidence>
<comment type="similarity">
    <text evidence="1 5">Belongs to the glycosyl hydrolase 43 family.</text>
</comment>
<protein>
    <submittedName>
        <fullName evidence="7">Beta-xylosidase</fullName>
    </submittedName>
</protein>
<name>A0A2U2BE65_9BACT</name>
<comment type="caution">
    <text evidence="7">The sequence shown here is derived from an EMBL/GenBank/DDBJ whole genome shotgun (WGS) entry which is preliminary data.</text>
</comment>
<feature type="region of interest" description="Disordered" evidence="6">
    <location>
        <begin position="364"/>
        <end position="383"/>
    </location>
</feature>
<dbReference type="RefSeq" id="WP_109262816.1">
    <property type="nucleotide sequence ID" value="NZ_QEWP01000001.1"/>
</dbReference>
<dbReference type="CDD" id="cd08986">
    <property type="entry name" value="GH43-like"/>
    <property type="match status" value="1"/>
</dbReference>
<dbReference type="PANTHER" id="PTHR42812:SF14">
    <property type="entry name" value="SECRETED PROTEIN"/>
    <property type="match status" value="1"/>
</dbReference>
<keyword evidence="3 5" id="KW-0326">Glycosidase</keyword>
<proteinExistence type="inferred from homology"/>